<keyword evidence="1" id="KW-0472">Membrane</keyword>
<sequence length="254" mass="28111">MAVMKTRINMADGRHDDDYALSDEQKAAVAELSRSNVYAKQSKWKTLHELPMAEKWPYFKENFLSYAVIIAVVVVIVAAFGVSYLTKGPRAELSVEGINMGGYADQLDRLGSDFVKAEKISDSRLVQMDTSISLGDSENTQDGSARLLAMVSAGQINMIVTDADTFAEVNNRGDITKPAEIMGEAQLERIRDSLVDAKGNPVTDVKKAVGFDLSKSKVWKSVKGLPQQQMILGFSNVTKSKEMPVRFVEYLRFE</sequence>
<evidence type="ECO:0000256" key="1">
    <source>
        <dbReference type="SAM" id="Phobius"/>
    </source>
</evidence>
<accession>A0A7J5THX1</accession>
<evidence type="ECO:0000313" key="2">
    <source>
        <dbReference type="EMBL" id="KAB7461451.1"/>
    </source>
</evidence>
<dbReference type="EMBL" id="WDPD01000004">
    <property type="protein sequence ID" value="KAB7461451.1"/>
    <property type="molecule type" value="Genomic_DNA"/>
</dbReference>
<dbReference type="Proteomes" id="UP000429211">
    <property type="component" value="Unassembled WGS sequence"/>
</dbReference>
<dbReference type="AlphaFoldDB" id="A0A7J5THX1"/>
<feature type="transmembrane region" description="Helical" evidence="1">
    <location>
        <begin position="63"/>
        <end position="85"/>
    </location>
</feature>
<gene>
    <name evidence="2" type="ORF">GBB04_05060</name>
</gene>
<comment type="caution">
    <text evidence="2">The sequence shown here is derived from an EMBL/GenBank/DDBJ whole genome shotgun (WGS) entry which is preliminary data.</text>
</comment>
<protein>
    <submittedName>
        <fullName evidence="2">Uncharacterized protein</fullName>
    </submittedName>
</protein>
<reference evidence="2 3" key="1">
    <citation type="journal article" date="2019" name="Nat. Med.">
        <title>A library of human gut bacterial isolates paired with longitudinal multiomics data enables mechanistic microbiome research.</title>
        <authorList>
            <person name="Poyet M."/>
            <person name="Groussin M."/>
            <person name="Gibbons S.M."/>
            <person name="Avila-Pacheco J."/>
            <person name="Jiang X."/>
            <person name="Kearney S.M."/>
            <person name="Perrotta A.R."/>
            <person name="Berdy B."/>
            <person name="Zhao S."/>
            <person name="Lieberman T.D."/>
            <person name="Swanson P.K."/>
            <person name="Smith M."/>
            <person name="Roesemann S."/>
            <person name="Alexander J.E."/>
            <person name="Rich S.A."/>
            <person name="Livny J."/>
            <person name="Vlamakis H."/>
            <person name="Clish C."/>
            <person name="Bullock K."/>
            <person name="Deik A."/>
            <person name="Scott J."/>
            <person name="Pierce K.A."/>
            <person name="Xavier R.J."/>
            <person name="Alm E.J."/>
        </authorList>
    </citation>
    <scope>NUCLEOTIDE SEQUENCE [LARGE SCALE GENOMIC DNA]</scope>
    <source>
        <strain evidence="2 3">BIOML-A2</strain>
    </source>
</reference>
<dbReference type="RefSeq" id="WP_003843211.1">
    <property type="nucleotide sequence ID" value="NZ_JACZEA010000027.1"/>
</dbReference>
<organism evidence="2 3">
    <name type="scientific">Bifidobacterium dentium</name>
    <dbReference type="NCBI Taxonomy" id="1689"/>
    <lineage>
        <taxon>Bacteria</taxon>
        <taxon>Bacillati</taxon>
        <taxon>Actinomycetota</taxon>
        <taxon>Actinomycetes</taxon>
        <taxon>Bifidobacteriales</taxon>
        <taxon>Bifidobacteriaceae</taxon>
        <taxon>Bifidobacterium</taxon>
    </lineage>
</organism>
<proteinExistence type="predicted"/>
<keyword evidence="1" id="KW-0812">Transmembrane</keyword>
<name>A0A7J5THX1_9BIFI</name>
<keyword evidence="1" id="KW-1133">Transmembrane helix</keyword>
<evidence type="ECO:0000313" key="3">
    <source>
        <dbReference type="Proteomes" id="UP000429211"/>
    </source>
</evidence>